<keyword evidence="6" id="KW-0808">Transferase</keyword>
<dbReference type="KEGG" id="eiv:EIN_171330"/>
<evidence type="ECO:0000313" key="6">
    <source>
        <dbReference type="EMBL" id="ELP84568.1"/>
    </source>
</evidence>
<keyword evidence="2 3" id="KW-0067">ATP-binding</keyword>
<dbReference type="GO" id="GO:0005524">
    <property type="term" value="F:ATP binding"/>
    <property type="evidence" value="ECO:0007669"/>
    <property type="project" value="UniProtKB-UniRule"/>
</dbReference>
<dbReference type="PANTHER" id="PTHR45756:SF1">
    <property type="entry name" value="PROTEIN KINASE DOMAIN CONTAINING PROTEIN"/>
    <property type="match status" value="1"/>
</dbReference>
<evidence type="ECO:0000313" key="7">
    <source>
        <dbReference type="Proteomes" id="UP000014680"/>
    </source>
</evidence>
<evidence type="ECO:0000256" key="1">
    <source>
        <dbReference type="ARBA" id="ARBA00022741"/>
    </source>
</evidence>
<keyword evidence="6" id="KW-0418">Kinase</keyword>
<dbReference type="PANTHER" id="PTHR45756">
    <property type="entry name" value="PALMITOYLTRANSFERASE"/>
    <property type="match status" value="1"/>
</dbReference>
<feature type="domain" description="Protein kinase" evidence="5">
    <location>
        <begin position="785"/>
        <end position="1049"/>
    </location>
</feature>
<keyword evidence="4" id="KW-0812">Transmembrane</keyword>
<evidence type="ECO:0000256" key="4">
    <source>
        <dbReference type="SAM" id="Phobius"/>
    </source>
</evidence>
<dbReference type="InterPro" id="IPR011009">
    <property type="entry name" value="Kinase-like_dom_sf"/>
</dbReference>
<dbReference type="OrthoDB" id="300641at2759"/>
<dbReference type="InterPro" id="IPR008271">
    <property type="entry name" value="Ser/Thr_kinase_AS"/>
</dbReference>
<dbReference type="InterPro" id="IPR006212">
    <property type="entry name" value="Furin_repeat"/>
</dbReference>
<protein>
    <submittedName>
        <fullName evidence="6">Protein serine/threonine kinase, putative</fullName>
        <ecNumber evidence="6">2.7.12.2</ecNumber>
    </submittedName>
</protein>
<dbReference type="SMART" id="SM00261">
    <property type="entry name" value="FU"/>
    <property type="match status" value="5"/>
</dbReference>
<feature type="transmembrane region" description="Helical" evidence="4">
    <location>
        <begin position="606"/>
        <end position="633"/>
    </location>
</feature>
<dbReference type="Pfam" id="PF00069">
    <property type="entry name" value="Pkinase"/>
    <property type="match status" value="1"/>
</dbReference>
<dbReference type="RefSeq" id="XP_004183914.1">
    <property type="nucleotide sequence ID" value="XM_004183866.1"/>
</dbReference>
<dbReference type="PROSITE" id="PS00108">
    <property type="entry name" value="PROTEIN_KINASE_ST"/>
    <property type="match status" value="1"/>
</dbReference>
<keyword evidence="4" id="KW-1133">Transmembrane helix</keyword>
<dbReference type="GeneID" id="14883461"/>
<dbReference type="Gene3D" id="1.10.510.10">
    <property type="entry name" value="Transferase(Phosphotransferase) domain 1"/>
    <property type="match status" value="1"/>
</dbReference>
<keyword evidence="4" id="KW-0472">Membrane</keyword>
<dbReference type="Proteomes" id="UP000014680">
    <property type="component" value="Unassembled WGS sequence"/>
</dbReference>
<dbReference type="Gene3D" id="2.10.220.10">
    <property type="entry name" value="Hormone Receptor, Insulin-like Growth Factor Receptor 1, Chain A, domain 2"/>
    <property type="match status" value="2"/>
</dbReference>
<dbReference type="SUPFAM" id="SSF57184">
    <property type="entry name" value="Growth factor receptor domain"/>
    <property type="match status" value="4"/>
</dbReference>
<name>A0A0A1U0Z4_ENTIV</name>
<organism evidence="6 7">
    <name type="scientific">Entamoeba invadens IP1</name>
    <dbReference type="NCBI Taxonomy" id="370355"/>
    <lineage>
        <taxon>Eukaryota</taxon>
        <taxon>Amoebozoa</taxon>
        <taxon>Evosea</taxon>
        <taxon>Archamoebae</taxon>
        <taxon>Mastigamoebida</taxon>
        <taxon>Entamoebidae</taxon>
        <taxon>Entamoeba</taxon>
    </lineage>
</organism>
<dbReference type="EMBL" id="KB207112">
    <property type="protein sequence ID" value="ELP84568.1"/>
    <property type="molecule type" value="Genomic_DNA"/>
</dbReference>
<keyword evidence="7" id="KW-1185">Reference proteome</keyword>
<dbReference type="PROSITE" id="PS50011">
    <property type="entry name" value="PROTEIN_KINASE_DOM"/>
    <property type="match status" value="1"/>
</dbReference>
<gene>
    <name evidence="6" type="ORF">EIN_171330</name>
</gene>
<dbReference type="InterPro" id="IPR009030">
    <property type="entry name" value="Growth_fac_rcpt_cys_sf"/>
</dbReference>
<evidence type="ECO:0000256" key="2">
    <source>
        <dbReference type="ARBA" id="ARBA00022840"/>
    </source>
</evidence>
<dbReference type="AlphaFoldDB" id="A0A0A1U0Z4"/>
<dbReference type="SUPFAM" id="SSF56112">
    <property type="entry name" value="Protein kinase-like (PK-like)"/>
    <property type="match status" value="1"/>
</dbReference>
<keyword evidence="1 3" id="KW-0547">Nucleotide-binding</keyword>
<dbReference type="EC" id="2.7.12.2" evidence="6"/>
<proteinExistence type="predicted"/>
<dbReference type="PROSITE" id="PS00107">
    <property type="entry name" value="PROTEIN_KINASE_ATP"/>
    <property type="match status" value="1"/>
</dbReference>
<feature type="binding site" evidence="3">
    <location>
        <position position="813"/>
    </location>
    <ligand>
        <name>ATP</name>
        <dbReference type="ChEBI" id="CHEBI:30616"/>
    </ligand>
</feature>
<dbReference type="InterPro" id="IPR053215">
    <property type="entry name" value="TKL_Ser/Thr_kinase"/>
</dbReference>
<dbReference type="InterPro" id="IPR017441">
    <property type="entry name" value="Protein_kinase_ATP_BS"/>
</dbReference>
<sequence>MKISPPKGFKLLAGNQLLRYGESNRLFCHLKSTNLNESQYVEPYCPCDITSPDCYIVPISTEHRIFIHTNDTNEFQSTKSLRNLDEKNVFYIAGYQLSVTKTANLNIHLDTAEPTEVEFQQLEKKTFVSSTNGFTVGSTLCSSGFFSDEFRCSKLLKCLNGDSFDSITQKCYICDDVNCVTCIKDKNLVDKCVLCKDGYVHIDGVCVKDPHCLVNRLSDCIKCEDGYINYRGRCKEPDDNCQTRNNDNTCQMCTSSSNTVNVNGKCVPISDYVVMRGDSSIIYCQKGYFVLNETFCEKCDNHFGNCDECIGEQCTVCKMNYEFDLNGNCVLKTCKNSINTAIDNNGKCLLPIEHCILYKNEKCVNCDEGYMLESFNKCVVPDLTTCITPNTTGCLRCKDGMYVDNELKCSDCDPMCPTCKNSPDFCLTCPDKRFLKNNKCLSNAELEAVCKVMSLGGDRCYECQDGFYLKDQQCQRCDEQCGSCKIPHICLTCNETNFMNDQNQCVPQSLIYGCSVAITQRGCTQCEEGYHTYKSNQCQKCTDKCIRCLSDGECTICENGTVLNKGLCLSYTTVTGCIEAMNNRCIKCPFWQAPSVDGLYCMNSPVWWVILLAVIGGVVLLIGLILAFFFASLKIMKVQKMKELKRRFNVFKMSKTNLDFVELSDGIMVDKPYVEFCSIEDKVPVDIETQAVLCIGNSNRKVTKVQFSIKTGEEKFELRVCPEMVTLRSGYACEFSLFLTPKFTCKIESTVLIISKNLSTGKESANEFLIKAETVMSTRLDPKDLVDIEQVGEGGFGVVFKGTYKEKLVAIKKMKVFDVSAEGIEDFTREIDMLDKFRSEFIVHFYGAVFVTTKICIVTEFAEFGSLNSMLKKIPSKEVERGLRIKFMFDAARGIQYLHSNNIMHRDIKPDNILIFSMNKGVQVNAKLTDFGSSRNINMLMTNMTFTKGIGTPIYMAPEVLKQEKYTKPADIFSFSITMYECFGWCKAYPMELFRYSWMIAEFVSDNKRMEKSDNITAKEFNLIQDTWSQEAKTRLLIEDVVLRIKDLIE</sequence>
<dbReference type="GO" id="GO:0004708">
    <property type="term" value="F:MAP kinase kinase activity"/>
    <property type="evidence" value="ECO:0007669"/>
    <property type="project" value="UniProtKB-EC"/>
</dbReference>
<evidence type="ECO:0000256" key="3">
    <source>
        <dbReference type="PROSITE-ProRule" id="PRU10141"/>
    </source>
</evidence>
<dbReference type="InterPro" id="IPR000719">
    <property type="entry name" value="Prot_kinase_dom"/>
</dbReference>
<reference evidence="6 7" key="1">
    <citation type="submission" date="2012-10" db="EMBL/GenBank/DDBJ databases">
        <authorList>
            <person name="Zafar N."/>
            <person name="Inman J."/>
            <person name="Hall N."/>
            <person name="Lorenzi H."/>
            <person name="Caler E."/>
        </authorList>
    </citation>
    <scope>NUCLEOTIDE SEQUENCE [LARGE SCALE GENOMIC DNA]</scope>
    <source>
        <strain evidence="6 7">IP1</strain>
    </source>
</reference>
<dbReference type="VEuPathDB" id="AmoebaDB:EIN_171330"/>
<dbReference type="SMART" id="SM00220">
    <property type="entry name" value="S_TKc"/>
    <property type="match status" value="1"/>
</dbReference>
<evidence type="ECO:0000259" key="5">
    <source>
        <dbReference type="PROSITE" id="PS50011"/>
    </source>
</evidence>
<accession>A0A0A1U0Z4</accession>